<dbReference type="PANTHER" id="PTHR11135">
    <property type="entry name" value="HISTONE ACETYLTRANSFERASE-RELATED"/>
    <property type="match status" value="1"/>
</dbReference>
<dbReference type="GO" id="GO:0046872">
    <property type="term" value="F:metal ion binding"/>
    <property type="evidence" value="ECO:0007669"/>
    <property type="project" value="UniProtKB-KW"/>
</dbReference>
<dbReference type="RefSeq" id="WP_117329162.1">
    <property type="nucleotide sequence ID" value="NZ_QUWK01000002.1"/>
</dbReference>
<organism evidence="8 9">
    <name type="scientific">Sphaerochaeta halotolerans</name>
    <dbReference type="NCBI Taxonomy" id="2293840"/>
    <lineage>
        <taxon>Bacteria</taxon>
        <taxon>Pseudomonadati</taxon>
        <taxon>Spirochaetota</taxon>
        <taxon>Spirochaetia</taxon>
        <taxon>Spirochaetales</taxon>
        <taxon>Sphaerochaetaceae</taxon>
        <taxon>Sphaerochaeta</taxon>
    </lineage>
</organism>
<dbReference type="SFLD" id="SFLDG01086">
    <property type="entry name" value="elongater_protein-like"/>
    <property type="match status" value="1"/>
</dbReference>
<keyword evidence="4" id="KW-0479">Metal-binding</keyword>
<accession>A0A372MJ07</accession>
<keyword evidence="3" id="KW-0949">S-adenosyl-L-methionine</keyword>
<comment type="caution">
    <text evidence="8">The sequence shown here is derived from an EMBL/GenBank/DDBJ whole genome shotgun (WGS) entry which is preliminary data.</text>
</comment>
<evidence type="ECO:0000256" key="4">
    <source>
        <dbReference type="ARBA" id="ARBA00022723"/>
    </source>
</evidence>
<feature type="domain" description="Radical SAM core" evidence="7">
    <location>
        <begin position="13"/>
        <end position="268"/>
    </location>
</feature>
<evidence type="ECO:0000256" key="5">
    <source>
        <dbReference type="ARBA" id="ARBA00023004"/>
    </source>
</evidence>
<dbReference type="InterPro" id="IPR039661">
    <property type="entry name" value="ELP3"/>
</dbReference>
<dbReference type="Pfam" id="PF04055">
    <property type="entry name" value="Radical_SAM"/>
    <property type="match status" value="1"/>
</dbReference>
<dbReference type="PANTHER" id="PTHR11135:SF1">
    <property type="entry name" value="PROTEIN YHCC"/>
    <property type="match status" value="1"/>
</dbReference>
<keyword evidence="9" id="KW-1185">Reference proteome</keyword>
<keyword evidence="6" id="KW-0411">Iron-sulfur</keyword>
<evidence type="ECO:0000256" key="1">
    <source>
        <dbReference type="ARBA" id="ARBA00001966"/>
    </source>
</evidence>
<protein>
    <submittedName>
        <fullName evidence="8">TIGR01212 family radical SAM protein</fullName>
    </submittedName>
</protein>
<evidence type="ECO:0000256" key="6">
    <source>
        <dbReference type="ARBA" id="ARBA00023014"/>
    </source>
</evidence>
<dbReference type="SMART" id="SM00729">
    <property type="entry name" value="Elp3"/>
    <property type="match status" value="1"/>
</dbReference>
<dbReference type="InterPro" id="IPR005911">
    <property type="entry name" value="YhcC-like"/>
</dbReference>
<dbReference type="Proteomes" id="UP000264002">
    <property type="component" value="Unassembled WGS sequence"/>
</dbReference>
<dbReference type="SFLD" id="SFLDG01091">
    <property type="entry name" value="uncharacterized_CHP01210-like"/>
    <property type="match status" value="1"/>
</dbReference>
<sequence>MSEVYRSYATYLHEEYQGRLYRIGVDGQFSCPNRNSDGSGGCAFCDGTGTIAAYQNPQDRLVGISQASIEERISQIKMQIEHGKRFLKRRYRAEQYSLYFQAYTNTYDTLEHLTMLYNQVLEEGPFVELIVSTRPDCITDEIITLLQSYQNKVKKVWVELGLQSGNDETLAFVGRNHDVSSYISAANSLHLADIGVCTHVILGLPGENRRDIVQTAAIVNVVGSEAVKIHNLHICQSTRLQDWYEMGEVSTASFRRHVEQSIWFLRHLNPSIVIERMVCETPEYRLVAPRAFPDKHQFLQQLKSTMEERGWVQGDLV</sequence>
<dbReference type="GO" id="GO:0003824">
    <property type="term" value="F:catalytic activity"/>
    <property type="evidence" value="ECO:0007669"/>
    <property type="project" value="InterPro"/>
</dbReference>
<dbReference type="InterPro" id="IPR007197">
    <property type="entry name" value="rSAM"/>
</dbReference>
<gene>
    <name evidence="8" type="ORF">DYP60_01800</name>
</gene>
<evidence type="ECO:0000256" key="3">
    <source>
        <dbReference type="ARBA" id="ARBA00022691"/>
    </source>
</evidence>
<proteinExistence type="predicted"/>
<keyword evidence="5" id="KW-0408">Iron</keyword>
<comment type="cofactor">
    <cofactor evidence="1">
        <name>[4Fe-4S] cluster</name>
        <dbReference type="ChEBI" id="CHEBI:49883"/>
    </cofactor>
</comment>
<keyword evidence="2" id="KW-0004">4Fe-4S</keyword>
<reference evidence="9" key="1">
    <citation type="submission" date="2018-08" db="EMBL/GenBank/DDBJ databases">
        <authorList>
            <person name="Grouzdev D.S."/>
            <person name="Krutkina M.S."/>
        </authorList>
    </citation>
    <scope>NUCLEOTIDE SEQUENCE [LARGE SCALE GENOMIC DNA]</scope>
    <source>
        <strain evidence="9">4-11</strain>
    </source>
</reference>
<dbReference type="SFLD" id="SFLDS00029">
    <property type="entry name" value="Radical_SAM"/>
    <property type="match status" value="1"/>
</dbReference>
<dbReference type="InterPro" id="IPR023404">
    <property type="entry name" value="rSAM_horseshoe"/>
</dbReference>
<dbReference type="InterPro" id="IPR006638">
    <property type="entry name" value="Elp3/MiaA/NifB-like_rSAM"/>
</dbReference>
<dbReference type="EMBL" id="QUWK01000002">
    <property type="protein sequence ID" value="RFU95765.1"/>
    <property type="molecule type" value="Genomic_DNA"/>
</dbReference>
<dbReference type="SUPFAM" id="SSF102114">
    <property type="entry name" value="Radical SAM enzymes"/>
    <property type="match status" value="1"/>
</dbReference>
<dbReference type="InterPro" id="IPR058240">
    <property type="entry name" value="rSAM_sf"/>
</dbReference>
<dbReference type="Gene3D" id="3.80.30.20">
    <property type="entry name" value="tm_1862 like domain"/>
    <property type="match status" value="1"/>
</dbReference>
<evidence type="ECO:0000256" key="2">
    <source>
        <dbReference type="ARBA" id="ARBA00022485"/>
    </source>
</evidence>
<dbReference type="GO" id="GO:0051539">
    <property type="term" value="F:4 iron, 4 sulfur cluster binding"/>
    <property type="evidence" value="ECO:0007669"/>
    <property type="project" value="UniProtKB-KW"/>
</dbReference>
<dbReference type="Pfam" id="PF16199">
    <property type="entry name" value="Radical_SAM_C"/>
    <property type="match status" value="1"/>
</dbReference>
<evidence type="ECO:0000259" key="7">
    <source>
        <dbReference type="PROSITE" id="PS51918"/>
    </source>
</evidence>
<evidence type="ECO:0000313" key="9">
    <source>
        <dbReference type="Proteomes" id="UP000264002"/>
    </source>
</evidence>
<reference evidence="8 9" key="2">
    <citation type="submission" date="2018-09" db="EMBL/GenBank/DDBJ databases">
        <title>Genome of Sphaerochaeta halotolerans strain 4-11.</title>
        <authorList>
            <person name="Nazina T.N."/>
            <person name="Sokolova D.S."/>
        </authorList>
    </citation>
    <scope>NUCLEOTIDE SEQUENCE [LARGE SCALE GENOMIC DNA]</scope>
    <source>
        <strain evidence="8 9">4-11</strain>
    </source>
</reference>
<dbReference type="PROSITE" id="PS51918">
    <property type="entry name" value="RADICAL_SAM"/>
    <property type="match status" value="1"/>
</dbReference>
<dbReference type="NCBIfam" id="TIGR01212">
    <property type="entry name" value="TIGR01212 family radical SAM protein"/>
    <property type="match status" value="1"/>
</dbReference>
<name>A0A372MJ07_9SPIR</name>
<evidence type="ECO:0000313" key="8">
    <source>
        <dbReference type="EMBL" id="RFU95765.1"/>
    </source>
</evidence>
<dbReference type="AlphaFoldDB" id="A0A372MJ07"/>
<dbReference type="InterPro" id="IPR032432">
    <property type="entry name" value="Radical_SAM_C"/>
</dbReference>